<name>A0A167NY15_PHYB8</name>
<reference evidence="5" key="1">
    <citation type="submission" date="2015-06" db="EMBL/GenBank/DDBJ databases">
        <title>Expansion of signal transduction pathways in fungi by whole-genome duplication.</title>
        <authorList>
            <consortium name="DOE Joint Genome Institute"/>
            <person name="Corrochano L.M."/>
            <person name="Kuo A."/>
            <person name="Marcet-Houben M."/>
            <person name="Polaino S."/>
            <person name="Salamov A."/>
            <person name="Villalobos J.M."/>
            <person name="Alvarez M.I."/>
            <person name="Avalos J."/>
            <person name="Benito E.P."/>
            <person name="Benoit I."/>
            <person name="Burger G."/>
            <person name="Camino L.P."/>
            <person name="Canovas D."/>
            <person name="Cerda-Olmedo E."/>
            <person name="Cheng J.-F."/>
            <person name="Dominguez A."/>
            <person name="Elias M."/>
            <person name="Eslava A.P."/>
            <person name="Glaser F."/>
            <person name="Grimwood J."/>
            <person name="Gutierrez G."/>
            <person name="Heitman J."/>
            <person name="Henrissat B."/>
            <person name="Iturriaga E.A."/>
            <person name="Lang B.F."/>
            <person name="Lavin J.L."/>
            <person name="Lee S."/>
            <person name="Li W."/>
            <person name="Lindquist E."/>
            <person name="Lopez-Garcia S."/>
            <person name="Luque E.M."/>
            <person name="Marcos A.T."/>
            <person name="Martin J."/>
            <person name="McCluskey K."/>
            <person name="Medina H.R."/>
            <person name="Miralles-Duran A."/>
            <person name="Miyazaki A."/>
            <person name="Munoz-Torres E."/>
            <person name="Oguiza J.A."/>
            <person name="Ohm R."/>
            <person name="Olmedo M."/>
            <person name="Orejas M."/>
            <person name="Ortiz-Castellanos L."/>
            <person name="Pisabarro A.G."/>
            <person name="Rodriguez-Romero J."/>
            <person name="Ruiz-Herrera J."/>
            <person name="Ruiz-Vazquez R."/>
            <person name="Sanz C."/>
            <person name="Schackwitz W."/>
            <person name="Schmutz J."/>
            <person name="Shahriari M."/>
            <person name="Shelest E."/>
            <person name="Silva-Franco F."/>
            <person name="Soanes D."/>
            <person name="Syed K."/>
            <person name="Tagua V.G."/>
            <person name="Talbot N.J."/>
            <person name="Thon M."/>
            <person name="De vries R.P."/>
            <person name="Wiebenga A."/>
            <person name="Yadav J.S."/>
            <person name="Braun E.L."/>
            <person name="Baker S."/>
            <person name="Garre V."/>
            <person name="Horwitz B."/>
            <person name="Torres-Martinez S."/>
            <person name="Idnurm A."/>
            <person name="Herrera-Estrella A."/>
            <person name="Gabaldon T."/>
            <person name="Grigoriev I.V."/>
        </authorList>
    </citation>
    <scope>NUCLEOTIDE SEQUENCE [LARGE SCALE GENOMIC DNA]</scope>
    <source>
        <strain evidence="5">NRRL 1555(-)</strain>
    </source>
</reference>
<dbReference type="InParanoid" id="A0A167NY15"/>
<organism evidence="4 5">
    <name type="scientific">Phycomyces blakesleeanus (strain ATCC 8743b / DSM 1359 / FGSC 10004 / NBRC 33097 / NRRL 1555)</name>
    <dbReference type="NCBI Taxonomy" id="763407"/>
    <lineage>
        <taxon>Eukaryota</taxon>
        <taxon>Fungi</taxon>
        <taxon>Fungi incertae sedis</taxon>
        <taxon>Mucoromycota</taxon>
        <taxon>Mucoromycotina</taxon>
        <taxon>Mucoromycetes</taxon>
        <taxon>Mucorales</taxon>
        <taxon>Phycomycetaceae</taxon>
        <taxon>Phycomyces</taxon>
    </lineage>
</organism>
<dbReference type="PROSITE" id="PS50157">
    <property type="entry name" value="ZINC_FINGER_C2H2_2"/>
    <property type="match status" value="1"/>
</dbReference>
<dbReference type="RefSeq" id="XP_018294899.1">
    <property type="nucleotide sequence ID" value="XM_018435212.1"/>
</dbReference>
<dbReference type="OrthoDB" id="2276327at2759"/>
<keyword evidence="1" id="KW-0862">Zinc</keyword>
<dbReference type="InterPro" id="IPR013087">
    <property type="entry name" value="Znf_C2H2_type"/>
</dbReference>
<protein>
    <submittedName>
        <fullName evidence="4">C2H2-type zinc finger transcription factor</fullName>
    </submittedName>
</protein>
<evidence type="ECO:0000259" key="3">
    <source>
        <dbReference type="PROSITE" id="PS50157"/>
    </source>
</evidence>
<evidence type="ECO:0000256" key="2">
    <source>
        <dbReference type="SAM" id="MobiDB-lite"/>
    </source>
</evidence>
<evidence type="ECO:0000256" key="1">
    <source>
        <dbReference type="PROSITE-ProRule" id="PRU00042"/>
    </source>
</evidence>
<dbReference type="VEuPathDB" id="FungiDB:PHYBLDRAFT_165360"/>
<feature type="compositionally biased region" description="Basic and acidic residues" evidence="2">
    <location>
        <begin position="97"/>
        <end position="113"/>
    </location>
</feature>
<keyword evidence="1" id="KW-0863">Zinc-finger</keyword>
<dbReference type="GO" id="GO:0008270">
    <property type="term" value="F:zinc ion binding"/>
    <property type="evidence" value="ECO:0007669"/>
    <property type="project" value="UniProtKB-KW"/>
</dbReference>
<accession>A0A167NY15</accession>
<keyword evidence="1" id="KW-0479">Metal-binding</keyword>
<proteinExistence type="predicted"/>
<dbReference type="EMBL" id="KV440975">
    <property type="protein sequence ID" value="OAD76859.1"/>
    <property type="molecule type" value="Genomic_DNA"/>
</dbReference>
<feature type="compositionally biased region" description="Acidic residues" evidence="2">
    <location>
        <begin position="114"/>
        <end position="135"/>
    </location>
</feature>
<feature type="region of interest" description="Disordered" evidence="2">
    <location>
        <begin position="86"/>
        <end position="135"/>
    </location>
</feature>
<dbReference type="STRING" id="763407.A0A167NY15"/>
<sequence>MLHHESPVMQHIINYPKNFRVVVSAPKGPGQYNFAFDNIGKICSLCGKDFNCVWNLQRHLTKYHKLATHIANNIGPQYANRNLVSQRQTTNTAKPTAPDHNDDSVNKDLHVESDLEDDDSSDVDDMNSDGDDNVSEIELNASESIIEMDEDTSPFESPSPGNHLYMHIRNSMLSSASNTSSLLDADLDLLGEATGSHTTWNQYISDTHPFLDLQFMLLLAFVDGNNDMVSRRILKKILLTISLVLKLHEEAIQKKSPFKKKSKIPVFPSTKVDIQLPENKTTSAYINLPSDHVQFLAANPKKARNMFSLPDRTPNQSICLQQGENIDFWSGDIVNFMNGSTPSLFLVESFHTMDNSAVFVQGYMVYILDGGQFIGIKVESTSIKLEALLGVDSTPVDVALCYSISPGKIFHLIPRHKSLLEEPHFLKRHVLDETRKPIDPKLFYKVRISPIILFTNDTSENQLKQYNPYESWSMKFAAPSYEERSSIESIHFLSAIPKKKGASGMSLLPKIVEDFKRLKNRLVMFSAKDNKNVLVASPLLWIEADTPCHSELYVLCMPTTLYPCHKCYVHLQRSMPNLQSSLYYTDRHTARTKAYYLAAASTLGRGSTIPDTPLTGNALIASDLCFTNRATDALLELVIQSIDRYPDCPKPSRIIKTLKKCQESSLKSYNTVTHSLGGITKFFCKFYPLSLLQNLQMIVVTSLIQELHHYDITCEIEGHNPYSLKPKIHLLTHLPNDLQRFGTALHYETKKDEQFNKHIHEHLMHTNRLNTSRDVSKDKMREKYGNSTAEFLKENFNDNVKNILFGESRDFVDNNDTDDITAKALCDNTFAMFMLKESRDQHAHPFIGKVSSLRVEHYRVESSPHAQVNNYLLAQRVSNDASTPLDQLKIVCKLDMHTEFNNKLVINLSKFGSYWFFVFLFSNRQY</sequence>
<gene>
    <name evidence="4" type="ORF">PHYBLDRAFT_165360</name>
</gene>
<keyword evidence="5" id="KW-1185">Reference proteome</keyword>
<dbReference type="GeneID" id="28996118"/>
<dbReference type="PROSITE" id="PS00028">
    <property type="entry name" value="ZINC_FINGER_C2H2_1"/>
    <property type="match status" value="1"/>
</dbReference>
<evidence type="ECO:0000313" key="5">
    <source>
        <dbReference type="Proteomes" id="UP000077315"/>
    </source>
</evidence>
<dbReference type="Proteomes" id="UP000077315">
    <property type="component" value="Unassembled WGS sequence"/>
</dbReference>
<dbReference type="AlphaFoldDB" id="A0A167NY15"/>
<feature type="domain" description="C2H2-type" evidence="3">
    <location>
        <begin position="41"/>
        <end position="64"/>
    </location>
</feature>
<evidence type="ECO:0000313" key="4">
    <source>
        <dbReference type="EMBL" id="OAD76859.1"/>
    </source>
</evidence>